<keyword evidence="2" id="KW-0378">Hydrolase</keyword>
<dbReference type="InterPro" id="IPR029058">
    <property type="entry name" value="AB_hydrolase_fold"/>
</dbReference>
<dbReference type="Proteomes" id="UP000389128">
    <property type="component" value="Unassembled WGS sequence"/>
</dbReference>
<organism evidence="3 4">
    <name type="scientific">Zoogloea oleivorans</name>
    <dbReference type="NCBI Taxonomy" id="1552750"/>
    <lineage>
        <taxon>Bacteria</taxon>
        <taxon>Pseudomonadati</taxon>
        <taxon>Pseudomonadota</taxon>
        <taxon>Betaproteobacteria</taxon>
        <taxon>Rhodocyclales</taxon>
        <taxon>Zoogloeaceae</taxon>
        <taxon>Zoogloea</taxon>
    </lineage>
</organism>
<dbReference type="InterPro" id="IPR050955">
    <property type="entry name" value="Plant_Biomass_Hydrol_Est"/>
</dbReference>
<proteinExistence type="predicted"/>
<name>A0A6C2D5E3_9RHOO</name>
<dbReference type="AlphaFoldDB" id="A0A6C2D5E3"/>
<dbReference type="PANTHER" id="PTHR43037:SF1">
    <property type="entry name" value="BLL1128 PROTEIN"/>
    <property type="match status" value="1"/>
</dbReference>
<evidence type="ECO:0000256" key="1">
    <source>
        <dbReference type="ARBA" id="ARBA00022729"/>
    </source>
</evidence>
<keyword evidence="4" id="KW-1185">Reference proteome</keyword>
<protein>
    <submittedName>
        <fullName evidence="3">Poly(3-hydroxybutyrate) depolymerase</fullName>
    </submittedName>
</protein>
<dbReference type="InterPro" id="IPR010126">
    <property type="entry name" value="Esterase_phb"/>
</dbReference>
<dbReference type="OrthoDB" id="9767239at2"/>
<keyword evidence="1" id="KW-0732">Signal</keyword>
<dbReference type="EMBL" id="SDKK01000002">
    <property type="protein sequence ID" value="TYC61537.1"/>
    <property type="molecule type" value="Genomic_DNA"/>
</dbReference>
<sequence length="356" mass="38000">MSRRKSPLVSALFKLTRAGLKQSTRIGKAATKQGIKTGGQLAKATERVMSAVATPAEAPGSVTGGRWYEGRWGLGPLAMRRYRLFIPVGASARKPLPLLLLLHGCAQDTAAFAAVTRCAAVAKSRGFAVLMPEQAREANPQRCWNWFGSDAKVGLEMQILMSMVDHVVSTHPRVGGPLFAIGLSAGGSMALSLALRHPERFAAVGSHSGAAPSSATTTLQAGQAMRGRRSPDAEALALRLQGRRLPPLVLIHGDLDPMVSIENARASAGLWLELLPDDVVARETSTEVQRGTRRGLTRSDWKTGRRPYVRLLRIHGLSHAWSGGPAGQAFSDPTGPDALRLAWQFFAATLVPTVSA</sequence>
<gene>
    <name evidence="3" type="ORF">ETQ85_02395</name>
</gene>
<evidence type="ECO:0000313" key="3">
    <source>
        <dbReference type="EMBL" id="TYC61537.1"/>
    </source>
</evidence>
<dbReference type="PANTHER" id="PTHR43037">
    <property type="entry name" value="UNNAMED PRODUCT-RELATED"/>
    <property type="match status" value="1"/>
</dbReference>
<dbReference type="SUPFAM" id="SSF53474">
    <property type="entry name" value="alpha/beta-Hydrolases"/>
    <property type="match status" value="1"/>
</dbReference>
<reference evidence="3 4" key="1">
    <citation type="submission" date="2019-01" db="EMBL/GenBank/DDBJ databases">
        <title>Zoogloea oleivorans genome sequencing and assembly.</title>
        <authorList>
            <person name="Tancsics A."/>
            <person name="Farkas M."/>
            <person name="Kriszt B."/>
            <person name="Maroti G."/>
            <person name="Horvath B."/>
        </authorList>
    </citation>
    <scope>NUCLEOTIDE SEQUENCE [LARGE SCALE GENOMIC DNA]</scope>
    <source>
        <strain evidence="3 4">Buc</strain>
    </source>
</reference>
<dbReference type="RefSeq" id="WP_148577531.1">
    <property type="nucleotide sequence ID" value="NZ_SDKK01000002.1"/>
</dbReference>
<evidence type="ECO:0000256" key="2">
    <source>
        <dbReference type="ARBA" id="ARBA00022801"/>
    </source>
</evidence>
<dbReference type="Pfam" id="PF10503">
    <property type="entry name" value="Esterase_PHB"/>
    <property type="match status" value="1"/>
</dbReference>
<dbReference type="GO" id="GO:0005576">
    <property type="term" value="C:extracellular region"/>
    <property type="evidence" value="ECO:0007669"/>
    <property type="project" value="InterPro"/>
</dbReference>
<accession>A0A6C2D5E3</accession>
<evidence type="ECO:0000313" key="4">
    <source>
        <dbReference type="Proteomes" id="UP000389128"/>
    </source>
</evidence>
<dbReference type="GO" id="GO:0016787">
    <property type="term" value="F:hydrolase activity"/>
    <property type="evidence" value="ECO:0007669"/>
    <property type="project" value="UniProtKB-KW"/>
</dbReference>
<dbReference type="Gene3D" id="3.40.50.1820">
    <property type="entry name" value="alpha/beta hydrolase"/>
    <property type="match status" value="1"/>
</dbReference>
<comment type="caution">
    <text evidence="3">The sequence shown here is derived from an EMBL/GenBank/DDBJ whole genome shotgun (WGS) entry which is preliminary data.</text>
</comment>